<proteinExistence type="predicted"/>
<dbReference type="EMBL" id="FNBA01000002">
    <property type="protein sequence ID" value="SDE75383.1"/>
    <property type="molecule type" value="Genomic_DNA"/>
</dbReference>
<dbReference type="Pfam" id="PF07495">
    <property type="entry name" value="Y_Y_Y"/>
    <property type="match status" value="1"/>
</dbReference>
<dbReference type="Pfam" id="PF06580">
    <property type="entry name" value="His_kinase"/>
    <property type="match status" value="1"/>
</dbReference>
<dbReference type="Gene3D" id="2.130.10.10">
    <property type="entry name" value="YVTN repeat-like/Quinoprotein amine dehydrogenase"/>
    <property type="match status" value="3"/>
</dbReference>
<evidence type="ECO:0000256" key="2">
    <source>
        <dbReference type="SAM" id="SignalP"/>
    </source>
</evidence>
<evidence type="ECO:0000259" key="3">
    <source>
        <dbReference type="Pfam" id="PF06580"/>
    </source>
</evidence>
<dbReference type="GO" id="GO:0000155">
    <property type="term" value="F:phosphorelay sensor kinase activity"/>
    <property type="evidence" value="ECO:0007669"/>
    <property type="project" value="InterPro"/>
</dbReference>
<dbReference type="InterPro" id="IPR011047">
    <property type="entry name" value="Quinoprotein_ADH-like_sf"/>
</dbReference>
<evidence type="ECO:0000313" key="6">
    <source>
        <dbReference type="Proteomes" id="UP000199321"/>
    </source>
</evidence>
<dbReference type="Gene3D" id="2.60.40.10">
    <property type="entry name" value="Immunoglobulins"/>
    <property type="match status" value="1"/>
</dbReference>
<dbReference type="InterPro" id="IPR013783">
    <property type="entry name" value="Ig-like_fold"/>
</dbReference>
<sequence length="984" mass="111721">MIKMRFLLLLLISVLGCQLYAQNPVSIHITEKEGLPDKEFYGILEDAKGFIWLAGNKGLTRFDGTTYKTFEHPQKRGLSMFEPVLDEEQRVWSINISGQLFYAEGETLVLFADLKDILKGQLGNVIYHNGYIYVSANKLIVAIDIASKKKTVIHSKALDSGKFLGHHIITKKVGDQLWYGNEGAIFSMEGEHETQINQLPKAFAHSKERNGVGEIIELPNGNTLYYFQNSQLKKHFFEWNGSQWIPLEIPEALNGIVVTKITFYEDTVWFTTSDGVLTGTYLNGAFTFSNHFLKGVFTSDVTRDQDNNYWVTTTRDGLFVFPNIYIDTIDIPSHFGKPSRMIQGPASSVLIGTTSGDAIEYTAETRTKKEFDLPKGRAISTLFYDAYRNEYGFMQETKSYLAKNLSPNNVSALPIKLGTTKELEFIDAKTIITVNSNSGFELEYPLKDTYPKENAIYSKFKRGYTCFYNPLSEYRYFAMVDELIAVDASYTETEVVTPNNSAILATAITSTEDGTVWAATFQHGVYAIHKTQVVGSLSEDNGLLSNRINSITADGIFLWIATDKGIQQYDTKLKTFKNLKKRDGIPSYSIKDIVTIGNHVFFSSNETVFSIDKNNAFKELTTPTLYITKVSINNNLQPLQDAYQLQQDEAKVGITFNANGLRGLSSGKYEYRLKGLDTEWTPLKAGTNEIQFANLPAGKLTFQLRAQGMDTSEMSPVEIKFDVVVPFYKSMWLWFGLMVALLVFVVYYFRRKIKKREIQKNEELAQLALDNELNSLQLENLRSQMNPHFIFNALNSIQEYIVNNEKHLASSYLVKFSRLIRMYLDQSRENSITLEEEIAAIKLYLELEKVRFEEQLQYRIDVNVNVPLASLYVPSLFIQPYVENALKHGLLHVDERQLDLTFTYNETTKLLQVIVQDNGIGRIASQKLKTSQPQLHKSFATSANERRVTLLNKNRTTEIKVDILDVNPEVDATGTKVVIEIPQG</sequence>
<dbReference type="InterPro" id="IPR050640">
    <property type="entry name" value="Bact_2-comp_sensor_kinase"/>
</dbReference>
<keyword evidence="2" id="KW-0732">Signal</keyword>
<dbReference type="InterPro" id="IPR010559">
    <property type="entry name" value="Sig_transdc_His_kin_internal"/>
</dbReference>
<dbReference type="SUPFAM" id="SSF50998">
    <property type="entry name" value="Quinoprotein alcohol dehydrogenase-like"/>
    <property type="match status" value="1"/>
</dbReference>
<name>A0A1G7FHM0_9FLAO</name>
<dbReference type="SUPFAM" id="SSF55874">
    <property type="entry name" value="ATPase domain of HSP90 chaperone/DNA topoisomerase II/histidine kinase"/>
    <property type="match status" value="1"/>
</dbReference>
<feature type="signal peptide" evidence="2">
    <location>
        <begin position="1"/>
        <end position="21"/>
    </location>
</feature>
<dbReference type="STRING" id="227084.SAMN05421855_102568"/>
<feature type="transmembrane region" description="Helical" evidence="1">
    <location>
        <begin position="731"/>
        <end position="749"/>
    </location>
</feature>
<keyword evidence="1" id="KW-1133">Transmembrane helix</keyword>
<keyword evidence="1" id="KW-0472">Membrane</keyword>
<protein>
    <submittedName>
        <fullName evidence="5">Y_Y_Y domain-containing protein</fullName>
    </submittedName>
</protein>
<keyword evidence="6" id="KW-1185">Reference proteome</keyword>
<dbReference type="GO" id="GO:0016020">
    <property type="term" value="C:membrane"/>
    <property type="evidence" value="ECO:0007669"/>
    <property type="project" value="InterPro"/>
</dbReference>
<gene>
    <name evidence="5" type="ORF">SAMN05421855_102568</name>
</gene>
<organism evidence="5 6">
    <name type="scientific">Ulvibacter litoralis</name>
    <dbReference type="NCBI Taxonomy" id="227084"/>
    <lineage>
        <taxon>Bacteria</taxon>
        <taxon>Pseudomonadati</taxon>
        <taxon>Bacteroidota</taxon>
        <taxon>Flavobacteriia</taxon>
        <taxon>Flavobacteriales</taxon>
        <taxon>Flavobacteriaceae</taxon>
        <taxon>Ulvibacter</taxon>
    </lineage>
</organism>
<dbReference type="PANTHER" id="PTHR34220:SF7">
    <property type="entry name" value="SENSOR HISTIDINE KINASE YPDA"/>
    <property type="match status" value="1"/>
</dbReference>
<evidence type="ECO:0000259" key="4">
    <source>
        <dbReference type="Pfam" id="PF07495"/>
    </source>
</evidence>
<dbReference type="InterPro" id="IPR015943">
    <property type="entry name" value="WD40/YVTN_repeat-like_dom_sf"/>
</dbReference>
<dbReference type="Gene3D" id="3.30.565.10">
    <property type="entry name" value="Histidine kinase-like ATPase, C-terminal domain"/>
    <property type="match status" value="1"/>
</dbReference>
<evidence type="ECO:0000313" key="5">
    <source>
        <dbReference type="EMBL" id="SDE75383.1"/>
    </source>
</evidence>
<dbReference type="PROSITE" id="PS51257">
    <property type="entry name" value="PROKAR_LIPOPROTEIN"/>
    <property type="match status" value="1"/>
</dbReference>
<dbReference type="Proteomes" id="UP000199321">
    <property type="component" value="Unassembled WGS sequence"/>
</dbReference>
<feature type="domain" description="Two component regulator three Y" evidence="4">
    <location>
        <begin position="668"/>
        <end position="721"/>
    </location>
</feature>
<dbReference type="InterPro" id="IPR036890">
    <property type="entry name" value="HATPase_C_sf"/>
</dbReference>
<dbReference type="AlphaFoldDB" id="A0A1G7FHM0"/>
<dbReference type="PANTHER" id="PTHR34220">
    <property type="entry name" value="SENSOR HISTIDINE KINASE YPDA"/>
    <property type="match status" value="1"/>
</dbReference>
<feature type="chain" id="PRO_5011689494" evidence="2">
    <location>
        <begin position="22"/>
        <end position="984"/>
    </location>
</feature>
<feature type="domain" description="Signal transduction histidine kinase internal region" evidence="3">
    <location>
        <begin position="777"/>
        <end position="856"/>
    </location>
</feature>
<reference evidence="5 6" key="1">
    <citation type="submission" date="2016-10" db="EMBL/GenBank/DDBJ databases">
        <authorList>
            <person name="de Groot N.N."/>
        </authorList>
    </citation>
    <scope>NUCLEOTIDE SEQUENCE [LARGE SCALE GENOMIC DNA]</scope>
    <source>
        <strain evidence="5 6">DSM 16195</strain>
    </source>
</reference>
<accession>A0A1G7FHM0</accession>
<evidence type="ECO:0000256" key="1">
    <source>
        <dbReference type="SAM" id="Phobius"/>
    </source>
</evidence>
<keyword evidence="1" id="KW-0812">Transmembrane</keyword>
<dbReference type="InterPro" id="IPR011123">
    <property type="entry name" value="Y_Y_Y"/>
</dbReference>